<keyword evidence="3 7" id="KW-0812">Transmembrane</keyword>
<feature type="transmembrane region" description="Helical" evidence="7">
    <location>
        <begin position="53"/>
        <end position="79"/>
    </location>
</feature>
<keyword evidence="4 7" id="KW-1133">Transmembrane helix</keyword>
<evidence type="ECO:0000256" key="7">
    <source>
        <dbReference type="SAM" id="Phobius"/>
    </source>
</evidence>
<feature type="transmembrane region" description="Helical" evidence="7">
    <location>
        <begin position="176"/>
        <end position="196"/>
    </location>
</feature>
<feature type="transmembrane region" description="Helical" evidence="7">
    <location>
        <begin position="85"/>
        <end position="105"/>
    </location>
</feature>
<evidence type="ECO:0000256" key="1">
    <source>
        <dbReference type="ARBA" id="ARBA00004141"/>
    </source>
</evidence>
<feature type="compositionally biased region" description="Basic and acidic residues" evidence="6">
    <location>
        <begin position="1"/>
        <end position="10"/>
    </location>
</feature>
<evidence type="ECO:0000256" key="5">
    <source>
        <dbReference type="ARBA" id="ARBA00023136"/>
    </source>
</evidence>
<dbReference type="PANTHER" id="PTHR45649">
    <property type="entry name" value="AMINO-ACID PERMEASE BAT1"/>
    <property type="match status" value="1"/>
</dbReference>
<dbReference type="PROSITE" id="PS00218">
    <property type="entry name" value="AMINO_ACID_PERMEASE_1"/>
    <property type="match status" value="1"/>
</dbReference>
<feature type="transmembrane region" description="Helical" evidence="7">
    <location>
        <begin position="457"/>
        <end position="479"/>
    </location>
</feature>
<organism evidence="8 9">
    <name type="scientific">Pochonia chlamydosporia 170</name>
    <dbReference type="NCBI Taxonomy" id="1380566"/>
    <lineage>
        <taxon>Eukaryota</taxon>
        <taxon>Fungi</taxon>
        <taxon>Dikarya</taxon>
        <taxon>Ascomycota</taxon>
        <taxon>Pezizomycotina</taxon>
        <taxon>Sordariomycetes</taxon>
        <taxon>Hypocreomycetidae</taxon>
        <taxon>Hypocreales</taxon>
        <taxon>Clavicipitaceae</taxon>
        <taxon>Pochonia</taxon>
    </lineage>
</organism>
<evidence type="ECO:0000256" key="6">
    <source>
        <dbReference type="SAM" id="MobiDB-lite"/>
    </source>
</evidence>
<dbReference type="Proteomes" id="UP000078397">
    <property type="component" value="Unassembled WGS sequence"/>
</dbReference>
<reference evidence="8 9" key="1">
    <citation type="journal article" date="2016" name="PLoS Pathog.">
        <title>Biosynthesis of antibiotic leucinostatins in bio-control fungus Purpureocillium lilacinum and their inhibition on phytophthora revealed by genome mining.</title>
        <authorList>
            <person name="Wang G."/>
            <person name="Liu Z."/>
            <person name="Lin R."/>
            <person name="Li E."/>
            <person name="Mao Z."/>
            <person name="Ling J."/>
            <person name="Yang Y."/>
            <person name="Yin W.B."/>
            <person name="Xie B."/>
        </authorList>
    </citation>
    <scope>NUCLEOTIDE SEQUENCE [LARGE SCALE GENOMIC DNA]</scope>
    <source>
        <strain evidence="8">170</strain>
    </source>
</reference>
<protein>
    <submittedName>
        <fullName evidence="8">Choline transporter</fullName>
    </submittedName>
</protein>
<evidence type="ECO:0000256" key="2">
    <source>
        <dbReference type="ARBA" id="ARBA00022448"/>
    </source>
</evidence>
<dbReference type="STRING" id="1380566.A0A179F553"/>
<keyword evidence="5 7" id="KW-0472">Membrane</keyword>
<dbReference type="Pfam" id="PF13520">
    <property type="entry name" value="AA_permease_2"/>
    <property type="match status" value="1"/>
</dbReference>
<keyword evidence="2" id="KW-0813">Transport</keyword>
<dbReference type="PIRSF" id="PIRSF006060">
    <property type="entry name" value="AA_transporter"/>
    <property type="match status" value="1"/>
</dbReference>
<dbReference type="GO" id="GO:0016020">
    <property type="term" value="C:membrane"/>
    <property type="evidence" value="ECO:0007669"/>
    <property type="project" value="UniProtKB-SubCell"/>
</dbReference>
<dbReference type="GO" id="GO:0022857">
    <property type="term" value="F:transmembrane transporter activity"/>
    <property type="evidence" value="ECO:0007669"/>
    <property type="project" value="InterPro"/>
</dbReference>
<accession>A0A179F553</accession>
<sequence length="525" mass="56231">MANTDEHNDASGKQPGGMYPTSVHDSEAAAPSADKAYINASGHVQELRRNFSLFSLAGIGLVVGNVWPAIGGSILVAIFNGGPPGVLYEFLAVSICYWNVAASIAELASSMPSSAGVYHWASVTPGKRWGRPIGFFAGWWNYFAWVLGTASMTSIFGNTIVQMYAVMHPGFVAKQWHVFVAYVIFTWVACLSVIFGNSLMPGMNRAGAFCIVAFFLITVVVVTVMPGLDGHPGHASSAFVWTEWTADIGYPNGFVFLAGMLNGAYSVGPVDAVTHLAEEIPNPERNVPLAIAMQVSIGFVTGFAYLIAILYAISDYDALFESQYPIAEIYRQATGSNSGACALLSMILITISFTVLGLHITCGRTLWALARDGATPMQNKLTKISPKQHIPVYATIVSAILTTILGAIYVGSTTAFNAFCSGFILLSSSSFIACILPNILTGRKNIRYGPFKLKGSLGFIINSVSCLYLLVWGVIYTFPPSLPTSAATMNYSSLIWGGLTIFVAILWVLKSGKGYRGPLQGETES</sequence>
<evidence type="ECO:0000256" key="3">
    <source>
        <dbReference type="ARBA" id="ARBA00022692"/>
    </source>
</evidence>
<dbReference type="GO" id="GO:0006865">
    <property type="term" value="P:amino acid transport"/>
    <property type="evidence" value="ECO:0007669"/>
    <property type="project" value="InterPro"/>
</dbReference>
<feature type="transmembrane region" description="Helical" evidence="7">
    <location>
        <begin position="208"/>
        <end position="228"/>
    </location>
</feature>
<comment type="subcellular location">
    <subcellularLocation>
        <location evidence="1">Membrane</location>
        <topology evidence="1">Multi-pass membrane protein</topology>
    </subcellularLocation>
</comment>
<proteinExistence type="predicted"/>
<dbReference type="PANTHER" id="PTHR45649:SF27">
    <property type="entry name" value="CHOLINE TRANSPORTER (EUROFUNG)"/>
    <property type="match status" value="1"/>
</dbReference>
<dbReference type="RefSeq" id="XP_018138213.1">
    <property type="nucleotide sequence ID" value="XM_018289038.1"/>
</dbReference>
<dbReference type="EMBL" id="LSBJ02000009">
    <property type="protein sequence ID" value="OAQ60303.1"/>
    <property type="molecule type" value="Genomic_DNA"/>
</dbReference>
<feature type="transmembrane region" description="Helical" evidence="7">
    <location>
        <begin position="491"/>
        <end position="509"/>
    </location>
</feature>
<dbReference type="GeneID" id="28853032"/>
<evidence type="ECO:0000313" key="9">
    <source>
        <dbReference type="Proteomes" id="UP000078397"/>
    </source>
</evidence>
<dbReference type="OrthoDB" id="3900342at2759"/>
<evidence type="ECO:0000313" key="8">
    <source>
        <dbReference type="EMBL" id="OAQ60303.1"/>
    </source>
</evidence>
<dbReference type="Gene3D" id="1.20.1740.10">
    <property type="entry name" value="Amino acid/polyamine transporter I"/>
    <property type="match status" value="1"/>
</dbReference>
<dbReference type="InterPro" id="IPR002293">
    <property type="entry name" value="AA/rel_permease1"/>
</dbReference>
<keyword evidence="9" id="KW-1185">Reference proteome</keyword>
<name>A0A179F553_METCM</name>
<comment type="caution">
    <text evidence="8">The sequence shown here is derived from an EMBL/GenBank/DDBJ whole genome shotgun (WGS) entry which is preliminary data.</text>
</comment>
<gene>
    <name evidence="8" type="ORF">VFPPC_10724</name>
</gene>
<feature type="transmembrane region" description="Helical" evidence="7">
    <location>
        <begin position="133"/>
        <end position="156"/>
    </location>
</feature>
<dbReference type="AlphaFoldDB" id="A0A179F553"/>
<dbReference type="InterPro" id="IPR004840">
    <property type="entry name" value="Amino_acid_permease_CS"/>
</dbReference>
<dbReference type="KEGG" id="pchm:VFPPC_10724"/>
<feature type="transmembrane region" description="Helical" evidence="7">
    <location>
        <begin position="289"/>
        <end position="313"/>
    </location>
</feature>
<feature type="transmembrane region" description="Helical" evidence="7">
    <location>
        <begin position="416"/>
        <end position="436"/>
    </location>
</feature>
<feature type="region of interest" description="Disordered" evidence="6">
    <location>
        <begin position="1"/>
        <end position="25"/>
    </location>
</feature>
<evidence type="ECO:0000256" key="4">
    <source>
        <dbReference type="ARBA" id="ARBA00022989"/>
    </source>
</evidence>
<feature type="transmembrane region" description="Helical" evidence="7">
    <location>
        <begin position="390"/>
        <end position="410"/>
    </location>
</feature>
<feature type="transmembrane region" description="Helical" evidence="7">
    <location>
        <begin position="343"/>
        <end position="369"/>
    </location>
</feature>
<feature type="transmembrane region" description="Helical" evidence="7">
    <location>
        <begin position="248"/>
        <end position="268"/>
    </location>
</feature>